<evidence type="ECO:0000313" key="2">
    <source>
        <dbReference type="EMBL" id="MCI73101.1"/>
    </source>
</evidence>
<reference evidence="2 3" key="1">
    <citation type="journal article" date="2018" name="Front. Plant Sci.">
        <title>Red Clover (Trifolium pratense) and Zigzag Clover (T. medium) - A Picture of Genomic Similarities and Differences.</title>
        <authorList>
            <person name="Dluhosova J."/>
            <person name="Istvanek J."/>
            <person name="Nedelnik J."/>
            <person name="Repkova J."/>
        </authorList>
    </citation>
    <scope>NUCLEOTIDE SEQUENCE [LARGE SCALE GENOMIC DNA]</scope>
    <source>
        <strain evidence="3">cv. 10/8</strain>
        <tissue evidence="2">Leaf</tissue>
    </source>
</reference>
<dbReference type="AlphaFoldDB" id="A0A392UHR7"/>
<dbReference type="EMBL" id="LXQA010831336">
    <property type="protein sequence ID" value="MCI73101.1"/>
    <property type="molecule type" value="Genomic_DNA"/>
</dbReference>
<accession>A0A392UHR7</accession>
<sequence>TTTGPPPDRHQTTADHRRTTVDRRKIWVPPPWAASPVPEVRR</sequence>
<feature type="compositionally biased region" description="Basic and acidic residues" evidence="1">
    <location>
        <begin position="7"/>
        <end position="24"/>
    </location>
</feature>
<name>A0A392UHR7_9FABA</name>
<organism evidence="2 3">
    <name type="scientific">Trifolium medium</name>
    <dbReference type="NCBI Taxonomy" id="97028"/>
    <lineage>
        <taxon>Eukaryota</taxon>
        <taxon>Viridiplantae</taxon>
        <taxon>Streptophyta</taxon>
        <taxon>Embryophyta</taxon>
        <taxon>Tracheophyta</taxon>
        <taxon>Spermatophyta</taxon>
        <taxon>Magnoliopsida</taxon>
        <taxon>eudicotyledons</taxon>
        <taxon>Gunneridae</taxon>
        <taxon>Pentapetalae</taxon>
        <taxon>rosids</taxon>
        <taxon>fabids</taxon>
        <taxon>Fabales</taxon>
        <taxon>Fabaceae</taxon>
        <taxon>Papilionoideae</taxon>
        <taxon>50 kb inversion clade</taxon>
        <taxon>NPAAA clade</taxon>
        <taxon>Hologalegina</taxon>
        <taxon>IRL clade</taxon>
        <taxon>Trifolieae</taxon>
        <taxon>Trifolium</taxon>
    </lineage>
</organism>
<feature type="non-terminal residue" evidence="2">
    <location>
        <position position="1"/>
    </location>
</feature>
<evidence type="ECO:0000256" key="1">
    <source>
        <dbReference type="SAM" id="MobiDB-lite"/>
    </source>
</evidence>
<comment type="caution">
    <text evidence="2">The sequence shown here is derived from an EMBL/GenBank/DDBJ whole genome shotgun (WGS) entry which is preliminary data.</text>
</comment>
<keyword evidence="3" id="KW-1185">Reference proteome</keyword>
<proteinExistence type="predicted"/>
<dbReference type="Proteomes" id="UP000265520">
    <property type="component" value="Unassembled WGS sequence"/>
</dbReference>
<feature type="region of interest" description="Disordered" evidence="1">
    <location>
        <begin position="1"/>
        <end position="24"/>
    </location>
</feature>
<evidence type="ECO:0000313" key="3">
    <source>
        <dbReference type="Proteomes" id="UP000265520"/>
    </source>
</evidence>
<protein>
    <submittedName>
        <fullName evidence="2">Uncharacterized protein</fullName>
    </submittedName>
</protein>